<feature type="region of interest" description="Disordered" evidence="1">
    <location>
        <begin position="248"/>
        <end position="272"/>
    </location>
</feature>
<dbReference type="InterPro" id="IPR011993">
    <property type="entry name" value="PH-like_dom_sf"/>
</dbReference>
<keyword evidence="2" id="KW-0732">Signal</keyword>
<evidence type="ECO:0000313" key="4">
    <source>
        <dbReference type="EMBL" id="PIK50124.1"/>
    </source>
</evidence>
<feature type="region of interest" description="Disordered" evidence="1">
    <location>
        <begin position="338"/>
        <end position="359"/>
    </location>
</feature>
<evidence type="ECO:0000256" key="1">
    <source>
        <dbReference type="SAM" id="MobiDB-lite"/>
    </source>
</evidence>
<feature type="compositionally biased region" description="Acidic residues" evidence="1">
    <location>
        <begin position="252"/>
        <end position="262"/>
    </location>
</feature>
<feature type="signal peptide" evidence="2">
    <location>
        <begin position="1"/>
        <end position="22"/>
    </location>
</feature>
<dbReference type="GO" id="GO:0042147">
    <property type="term" value="P:retrograde transport, endosome to Golgi"/>
    <property type="evidence" value="ECO:0007669"/>
    <property type="project" value="TreeGrafter"/>
</dbReference>
<name>A0A2G8KQ30_STIJA</name>
<feature type="non-terminal residue" evidence="4">
    <location>
        <position position="1"/>
    </location>
</feature>
<dbReference type="PROSITE" id="PS50003">
    <property type="entry name" value="PH_DOMAIN"/>
    <property type="match status" value="1"/>
</dbReference>
<dbReference type="GO" id="GO:0005829">
    <property type="term" value="C:cytosol"/>
    <property type="evidence" value="ECO:0007669"/>
    <property type="project" value="GOC"/>
</dbReference>
<dbReference type="Proteomes" id="UP000230750">
    <property type="component" value="Unassembled WGS sequence"/>
</dbReference>
<dbReference type="GO" id="GO:0055037">
    <property type="term" value="C:recycling endosome"/>
    <property type="evidence" value="ECO:0007669"/>
    <property type="project" value="TreeGrafter"/>
</dbReference>
<dbReference type="SUPFAM" id="SSF50729">
    <property type="entry name" value="PH domain-like"/>
    <property type="match status" value="1"/>
</dbReference>
<dbReference type="GO" id="GO:0005802">
    <property type="term" value="C:trans-Golgi network"/>
    <property type="evidence" value="ECO:0007669"/>
    <property type="project" value="TreeGrafter"/>
</dbReference>
<dbReference type="STRING" id="307972.A0A2G8KQ30"/>
<dbReference type="PANTHER" id="PTHR22902:SF53">
    <property type="entry name" value="INOSITOL PHOSPHATASE INTERACTING PROTEIN, ISOFORM A"/>
    <property type="match status" value="1"/>
</dbReference>
<dbReference type="InterPro" id="IPR001849">
    <property type="entry name" value="PH_domain"/>
</dbReference>
<keyword evidence="5" id="KW-1185">Reference proteome</keyword>
<dbReference type="Gene3D" id="2.30.29.30">
    <property type="entry name" value="Pleckstrin-homology domain (PH domain)/Phosphotyrosine-binding domain (PTB)"/>
    <property type="match status" value="1"/>
</dbReference>
<protein>
    <recommendedName>
        <fullName evidence="3">PH domain-containing protein</fullName>
    </recommendedName>
</protein>
<sequence>TISHVFLFAVFISFIAIMRVNRRNVAYFASCNSHVDKSGSLQKFSESKGTYQTKWCVLKGNILFYFDKKGDREPQGAIVLEGCRIELADTVEGLHAFQLSFSGNVSKDYRLVADTPEAMESWMKALSCATYDYMKAVVDELQRQMDEISHHEGGDLLMTEDEAEGGDGASAANGEIFAVDGAASAIHRKSGAIVRATFPSEKGSTLKSAAFPNPLYDVLDEVPNTLAGHSAPQESSKDNRVPVFIVNRDSSESDSEDGEEGTGDSTSSESQYANLDPASHLALEKSSSTDFENATYMSASLEDLSNSNPNTFRSLSHNLTHSDTDLTAAHYTEKETLPVSKSALQLPSRSQARKKRAPVKPPRLHSVLYENMAGFATGLNKEVFAINQKLSDFPNRASSKFFHRAKSSESLKTTVERGRSVFHVGDVRSFAEMHEEFGVLIVKKINEFRQKRCK</sequence>
<dbReference type="GO" id="GO:0001881">
    <property type="term" value="P:receptor recycling"/>
    <property type="evidence" value="ECO:0007669"/>
    <property type="project" value="TreeGrafter"/>
</dbReference>
<proteinExistence type="predicted"/>
<dbReference type="AlphaFoldDB" id="A0A2G8KQ30"/>
<dbReference type="CDD" id="cd13288">
    <property type="entry name" value="PH_Ses"/>
    <property type="match status" value="1"/>
</dbReference>
<reference evidence="4 5" key="1">
    <citation type="journal article" date="2017" name="PLoS Biol.">
        <title>The sea cucumber genome provides insights into morphological evolution and visceral regeneration.</title>
        <authorList>
            <person name="Zhang X."/>
            <person name="Sun L."/>
            <person name="Yuan J."/>
            <person name="Sun Y."/>
            <person name="Gao Y."/>
            <person name="Zhang L."/>
            <person name="Li S."/>
            <person name="Dai H."/>
            <person name="Hamel J.F."/>
            <person name="Liu C."/>
            <person name="Yu Y."/>
            <person name="Liu S."/>
            <person name="Lin W."/>
            <person name="Guo K."/>
            <person name="Jin S."/>
            <person name="Xu P."/>
            <person name="Storey K.B."/>
            <person name="Huan P."/>
            <person name="Zhang T."/>
            <person name="Zhou Y."/>
            <person name="Zhang J."/>
            <person name="Lin C."/>
            <person name="Li X."/>
            <person name="Xing L."/>
            <person name="Huo D."/>
            <person name="Sun M."/>
            <person name="Wang L."/>
            <person name="Mercier A."/>
            <person name="Li F."/>
            <person name="Yang H."/>
            <person name="Xiang J."/>
        </authorList>
    </citation>
    <scope>NUCLEOTIDE SEQUENCE [LARGE SCALE GENOMIC DNA]</scope>
    <source>
        <strain evidence="4">Shaxun</strain>
        <tissue evidence="4">Muscle</tissue>
    </source>
</reference>
<accession>A0A2G8KQ30</accession>
<comment type="caution">
    <text evidence="4">The sequence shown here is derived from an EMBL/GenBank/DDBJ whole genome shotgun (WGS) entry which is preliminary data.</text>
</comment>
<dbReference type="InterPro" id="IPR045188">
    <property type="entry name" value="Boi1/Boi2-like"/>
</dbReference>
<dbReference type="GO" id="GO:0007032">
    <property type="term" value="P:endosome organization"/>
    <property type="evidence" value="ECO:0007669"/>
    <property type="project" value="TreeGrafter"/>
</dbReference>
<evidence type="ECO:0000313" key="5">
    <source>
        <dbReference type="Proteomes" id="UP000230750"/>
    </source>
</evidence>
<dbReference type="PANTHER" id="PTHR22902">
    <property type="entry name" value="SESQUIPEDALIAN"/>
    <property type="match status" value="1"/>
</dbReference>
<dbReference type="OrthoDB" id="10261837at2759"/>
<dbReference type="EMBL" id="MRZV01000433">
    <property type="protein sequence ID" value="PIK50124.1"/>
    <property type="molecule type" value="Genomic_DNA"/>
</dbReference>
<feature type="chain" id="PRO_5013654659" description="PH domain-containing protein" evidence="2">
    <location>
        <begin position="23"/>
        <end position="454"/>
    </location>
</feature>
<organism evidence="4 5">
    <name type="scientific">Stichopus japonicus</name>
    <name type="common">Sea cucumber</name>
    <dbReference type="NCBI Taxonomy" id="307972"/>
    <lineage>
        <taxon>Eukaryota</taxon>
        <taxon>Metazoa</taxon>
        <taxon>Echinodermata</taxon>
        <taxon>Eleutherozoa</taxon>
        <taxon>Echinozoa</taxon>
        <taxon>Holothuroidea</taxon>
        <taxon>Aspidochirotacea</taxon>
        <taxon>Aspidochirotida</taxon>
        <taxon>Stichopodidae</taxon>
        <taxon>Apostichopus</taxon>
    </lineage>
</organism>
<dbReference type="Pfam" id="PF00169">
    <property type="entry name" value="PH"/>
    <property type="match status" value="1"/>
</dbReference>
<evidence type="ECO:0000259" key="3">
    <source>
        <dbReference type="PROSITE" id="PS50003"/>
    </source>
</evidence>
<dbReference type="GO" id="GO:0005769">
    <property type="term" value="C:early endosome"/>
    <property type="evidence" value="ECO:0007669"/>
    <property type="project" value="TreeGrafter"/>
</dbReference>
<gene>
    <name evidence="4" type="ORF">BSL78_12997</name>
</gene>
<dbReference type="SMART" id="SM00233">
    <property type="entry name" value="PH"/>
    <property type="match status" value="1"/>
</dbReference>
<feature type="domain" description="PH" evidence="3">
    <location>
        <begin position="34"/>
        <end position="131"/>
    </location>
</feature>
<evidence type="ECO:0000256" key="2">
    <source>
        <dbReference type="SAM" id="SignalP"/>
    </source>
</evidence>